<dbReference type="EMBL" id="CABDUW010001519">
    <property type="protein sequence ID" value="VTJ82282.1"/>
    <property type="molecule type" value="Genomic_DNA"/>
</dbReference>
<reference evidence="3 4" key="1">
    <citation type="submission" date="2019-04" db="EMBL/GenBank/DDBJ databases">
        <authorList>
            <person name="Alioto T."/>
            <person name="Alioto T."/>
        </authorList>
    </citation>
    <scope>NUCLEOTIDE SEQUENCE [LARGE SCALE GENOMIC DNA]</scope>
</reference>
<proteinExistence type="predicted"/>
<feature type="region of interest" description="Disordered" evidence="1">
    <location>
        <begin position="1"/>
        <end position="63"/>
    </location>
</feature>
<gene>
    <name evidence="2" type="ORF">GHT09_000397</name>
    <name evidence="3" type="ORF">MONAX_5E037744</name>
</gene>
<sequence>MRKESRPTREAFHPKLSIAPHTSQNLPVSTTEQERERNPGGGSAGFSRNDNDAFLAGGSEGSEPSVAVLGGPRLAHSFHTRLLASKLIPRWSGSLWMMSFQKEKKMEITNYAAY</sequence>
<organism evidence="3 4">
    <name type="scientific">Marmota monax</name>
    <name type="common">Woodchuck</name>
    <dbReference type="NCBI Taxonomy" id="9995"/>
    <lineage>
        <taxon>Eukaryota</taxon>
        <taxon>Metazoa</taxon>
        <taxon>Chordata</taxon>
        <taxon>Craniata</taxon>
        <taxon>Vertebrata</taxon>
        <taxon>Euteleostomi</taxon>
        <taxon>Mammalia</taxon>
        <taxon>Eutheria</taxon>
        <taxon>Euarchontoglires</taxon>
        <taxon>Glires</taxon>
        <taxon>Rodentia</taxon>
        <taxon>Sciuromorpha</taxon>
        <taxon>Sciuridae</taxon>
        <taxon>Xerinae</taxon>
        <taxon>Marmotini</taxon>
        <taxon>Marmota</taxon>
    </lineage>
</organism>
<evidence type="ECO:0000313" key="2">
    <source>
        <dbReference type="EMBL" id="KAF7487133.1"/>
    </source>
</evidence>
<evidence type="ECO:0000256" key="1">
    <source>
        <dbReference type="SAM" id="MobiDB-lite"/>
    </source>
</evidence>
<evidence type="ECO:0000313" key="3">
    <source>
        <dbReference type="EMBL" id="VTJ82282.1"/>
    </source>
</evidence>
<name>A0A5E4CMZ1_MARMO</name>
<feature type="compositionally biased region" description="Polar residues" evidence="1">
    <location>
        <begin position="20"/>
        <end position="31"/>
    </location>
</feature>
<keyword evidence="4" id="KW-1185">Reference proteome</keyword>
<dbReference type="EMBL" id="WJEC01000012">
    <property type="protein sequence ID" value="KAF7487133.1"/>
    <property type="molecule type" value="Genomic_DNA"/>
</dbReference>
<dbReference type="Proteomes" id="UP000662637">
    <property type="component" value="Unassembled WGS sequence"/>
</dbReference>
<protein>
    <submittedName>
        <fullName evidence="3">Uncharacterized protein</fullName>
    </submittedName>
</protein>
<feature type="compositionally biased region" description="Basic and acidic residues" evidence="1">
    <location>
        <begin position="1"/>
        <end position="13"/>
    </location>
</feature>
<dbReference type="Proteomes" id="UP000335636">
    <property type="component" value="Unassembled WGS sequence"/>
</dbReference>
<reference evidence="2" key="2">
    <citation type="submission" date="2020-08" db="EMBL/GenBank/DDBJ databases">
        <authorList>
            <person name="Shumante A."/>
            <person name="Zimin A.V."/>
            <person name="Puiu D."/>
            <person name="Salzberg S.L."/>
        </authorList>
    </citation>
    <scope>NUCLEOTIDE SEQUENCE</scope>
    <source>
        <strain evidence="2">WC2-LM</strain>
        <tissue evidence="2">Liver</tissue>
    </source>
</reference>
<dbReference type="AlphaFoldDB" id="A0A5E4CMZ1"/>
<accession>A0A5E4CMZ1</accession>
<evidence type="ECO:0000313" key="4">
    <source>
        <dbReference type="Proteomes" id="UP000335636"/>
    </source>
</evidence>